<dbReference type="AlphaFoldDB" id="A0A5C6W5F5"/>
<dbReference type="InterPro" id="IPR006829">
    <property type="entry name" value="LXG_dom"/>
</dbReference>
<dbReference type="Proteomes" id="UP000321363">
    <property type="component" value="Unassembled WGS sequence"/>
</dbReference>
<name>A0A5C6W5F5_9BACI</name>
<feature type="domain" description="LXG" evidence="3">
    <location>
        <begin position="2"/>
        <end position="237"/>
    </location>
</feature>
<dbReference type="EMBL" id="VOQF01000001">
    <property type="protein sequence ID" value="TXC92634.1"/>
    <property type="molecule type" value="Genomic_DNA"/>
</dbReference>
<evidence type="ECO:0000313" key="5">
    <source>
        <dbReference type="Proteomes" id="UP000321363"/>
    </source>
</evidence>
<protein>
    <submittedName>
        <fullName evidence="4">Transposase</fullName>
    </submittedName>
</protein>
<comment type="caution">
    <text evidence="4">The sequence shown here is derived from an EMBL/GenBank/DDBJ whole genome shotgun (WGS) entry which is preliminary data.</text>
</comment>
<keyword evidence="2" id="KW-0175">Coiled coil</keyword>
<evidence type="ECO:0000256" key="1">
    <source>
        <dbReference type="ARBA" id="ARBA00034117"/>
    </source>
</evidence>
<sequence length="253" mass="29436">MSLKVYEARSLIESMDDRAKEYSSLREKLVLLRKSFLDIVQLDDALKGKGANAIKGFYQAQIDVIDAWLRLIDRQIAFFKGVSGDAGDNDLSGNTVVYQSFLESELSHHEKNYMMMVDSQQDELKRIFNRVDDLVPLNVFSTDRFMDAVAEAKKSRNETLRAVENIDEKLKSEYTLSEDDEHYVVALFQQLLEATRQGNEILPIHFNAEQFQSSDVYLLKEQAENQANDYLNFKEEQEKAREQMKRLEEQKQR</sequence>
<evidence type="ECO:0000259" key="3">
    <source>
        <dbReference type="PROSITE" id="PS51756"/>
    </source>
</evidence>
<dbReference type="PROSITE" id="PS51756">
    <property type="entry name" value="LXG"/>
    <property type="match status" value="1"/>
</dbReference>
<organism evidence="4 5">
    <name type="scientific">Metabacillus litoralis</name>
    <dbReference type="NCBI Taxonomy" id="152268"/>
    <lineage>
        <taxon>Bacteria</taxon>
        <taxon>Bacillati</taxon>
        <taxon>Bacillota</taxon>
        <taxon>Bacilli</taxon>
        <taxon>Bacillales</taxon>
        <taxon>Bacillaceae</taxon>
        <taxon>Metabacillus</taxon>
    </lineage>
</organism>
<comment type="similarity">
    <text evidence="1">In the N-terminal section; belongs to the LXG family.</text>
</comment>
<dbReference type="InterPro" id="IPR051768">
    <property type="entry name" value="Bact_secretion_toxin"/>
</dbReference>
<reference evidence="4 5" key="1">
    <citation type="journal article" date="2005" name="Int. J. Syst. Evol. Microbiol.">
        <title>Bacillus litoralis sp. nov., isolated from a tidal flat of the Yellow Sea in Korea.</title>
        <authorList>
            <person name="Yoon J.H."/>
            <person name="Oh T.K."/>
        </authorList>
    </citation>
    <scope>NUCLEOTIDE SEQUENCE [LARGE SCALE GENOMIC DNA]</scope>
    <source>
        <strain evidence="4 5">SW-211</strain>
    </source>
</reference>
<gene>
    <name evidence="4" type="ORF">FS935_00005</name>
</gene>
<feature type="coiled-coil region" evidence="2">
    <location>
        <begin position="220"/>
        <end position="253"/>
    </location>
</feature>
<dbReference type="PANTHER" id="PTHR34976">
    <property type="entry name" value="RIBONUCLEASE YQCG-RELATED"/>
    <property type="match status" value="1"/>
</dbReference>
<accession>A0A5C6W5F5</accession>
<evidence type="ECO:0000256" key="2">
    <source>
        <dbReference type="SAM" id="Coils"/>
    </source>
</evidence>
<keyword evidence="5" id="KW-1185">Reference proteome</keyword>
<dbReference type="RefSeq" id="WP_193559335.1">
    <property type="nucleotide sequence ID" value="NZ_VOQF01000001.1"/>
</dbReference>
<feature type="non-terminal residue" evidence="4">
    <location>
        <position position="253"/>
    </location>
</feature>
<proteinExistence type="inferred from homology"/>
<dbReference type="Pfam" id="PF04740">
    <property type="entry name" value="LXG"/>
    <property type="match status" value="1"/>
</dbReference>
<dbReference type="PANTHER" id="PTHR34976:SF2">
    <property type="entry name" value="TYPE VII SECRETION SYSTEM PROTEIN ESSD"/>
    <property type="match status" value="1"/>
</dbReference>
<evidence type="ECO:0000313" key="4">
    <source>
        <dbReference type="EMBL" id="TXC92634.1"/>
    </source>
</evidence>